<dbReference type="PROSITE" id="PS00518">
    <property type="entry name" value="ZF_RING_1"/>
    <property type="match status" value="1"/>
</dbReference>
<evidence type="ECO:0000256" key="4">
    <source>
        <dbReference type="PROSITE-ProRule" id="PRU00175"/>
    </source>
</evidence>
<dbReference type="InterPro" id="IPR013083">
    <property type="entry name" value="Znf_RING/FYVE/PHD"/>
</dbReference>
<dbReference type="InterPro" id="IPR001841">
    <property type="entry name" value="Znf_RING"/>
</dbReference>
<dbReference type="InterPro" id="IPR027370">
    <property type="entry name" value="Znf-RING_euk"/>
</dbReference>
<dbReference type="EMBL" id="MU793545">
    <property type="protein sequence ID" value="KAJ3781562.1"/>
    <property type="molecule type" value="Genomic_DNA"/>
</dbReference>
<dbReference type="Proteomes" id="UP001163798">
    <property type="component" value="Unassembled WGS sequence"/>
</dbReference>
<protein>
    <recommendedName>
        <fullName evidence="6">RING-type domain-containing protein</fullName>
    </recommendedName>
</protein>
<dbReference type="SUPFAM" id="SSF57850">
    <property type="entry name" value="RING/U-box"/>
    <property type="match status" value="1"/>
</dbReference>
<proteinExistence type="predicted"/>
<dbReference type="SMART" id="SM00184">
    <property type="entry name" value="RING"/>
    <property type="match status" value="1"/>
</dbReference>
<reference evidence="7" key="1">
    <citation type="submission" date="2022-08" db="EMBL/GenBank/DDBJ databases">
        <authorList>
            <consortium name="DOE Joint Genome Institute"/>
            <person name="Min B."/>
            <person name="Riley R."/>
            <person name="Sierra-Patev S."/>
            <person name="Naranjo-Ortiz M."/>
            <person name="Looney B."/>
            <person name="Konkel Z."/>
            <person name="Slot J.C."/>
            <person name="Sakamoto Y."/>
            <person name="Steenwyk J.L."/>
            <person name="Rokas A."/>
            <person name="Carro J."/>
            <person name="Camarero S."/>
            <person name="Ferreira P."/>
            <person name="Molpeceres G."/>
            <person name="Ruiz-Duenas F.J."/>
            <person name="Serrano A."/>
            <person name="Henrissat B."/>
            <person name="Drula E."/>
            <person name="Hughes K.W."/>
            <person name="Mata J.L."/>
            <person name="Ishikawa N.K."/>
            <person name="Vargas-Isla R."/>
            <person name="Ushijima S."/>
            <person name="Smith C.A."/>
            <person name="Ahrendt S."/>
            <person name="Andreopoulos W."/>
            <person name="He G."/>
            <person name="Labutti K."/>
            <person name="Lipzen A."/>
            <person name="Ng V."/>
            <person name="Sandor L."/>
            <person name="Barry K."/>
            <person name="Martinez A.T."/>
            <person name="Xiao Y."/>
            <person name="Gibbons J.G."/>
            <person name="Terashima K."/>
            <person name="Hibbett D.S."/>
            <person name="Grigoriev I.V."/>
        </authorList>
    </citation>
    <scope>NUCLEOTIDE SEQUENCE</scope>
    <source>
        <strain evidence="7">TFB10291</strain>
    </source>
</reference>
<evidence type="ECO:0000259" key="6">
    <source>
        <dbReference type="PROSITE" id="PS50089"/>
    </source>
</evidence>
<keyword evidence="1" id="KW-0479">Metal-binding</keyword>
<dbReference type="PROSITE" id="PS50089">
    <property type="entry name" value="ZF_RING_2"/>
    <property type="match status" value="1"/>
</dbReference>
<evidence type="ECO:0000256" key="2">
    <source>
        <dbReference type="ARBA" id="ARBA00022771"/>
    </source>
</evidence>
<evidence type="ECO:0000256" key="3">
    <source>
        <dbReference type="ARBA" id="ARBA00022833"/>
    </source>
</evidence>
<sequence>MRTKTPAIAKRSRSQTPDRSSRSGLFGPPSPPPPSRTYGKTKNRSRPSTPRHAASTRTSPRHSSPPIASSSTSPSHRIQSLLNYEEPVVLTPTSSCSSSSILFPTDLNLYTDTLSAPQSPQAKAQDMTMASNDDDEPVFLSMRLVPVQPKPPGGIALDGEAKQVSVLKSALQAAKNRIKALEDAAEERNMCGCCKDVMFQPFILSCGHSICKDCILRLSAVYLGARMNYACPECRTVQGRFTPIPNYSAQSSVNDMLQLQGINPPPHSPLQWPVKFQSRPMTFPFPLRNGTYPCGSALASASILTPAPALALTHASVPAPFPIAVDDDE</sequence>
<feature type="domain" description="RING-type" evidence="6">
    <location>
        <begin position="191"/>
        <end position="235"/>
    </location>
</feature>
<dbReference type="GO" id="GO:0008270">
    <property type="term" value="F:zinc ion binding"/>
    <property type="evidence" value="ECO:0007669"/>
    <property type="project" value="UniProtKB-KW"/>
</dbReference>
<evidence type="ECO:0000313" key="8">
    <source>
        <dbReference type="Proteomes" id="UP001163798"/>
    </source>
</evidence>
<keyword evidence="8" id="KW-1185">Reference proteome</keyword>
<dbReference type="AlphaFoldDB" id="A0AA38NHQ8"/>
<organism evidence="7 8">
    <name type="scientific">Lentinula aff. detonsa</name>
    <dbReference type="NCBI Taxonomy" id="2804958"/>
    <lineage>
        <taxon>Eukaryota</taxon>
        <taxon>Fungi</taxon>
        <taxon>Dikarya</taxon>
        <taxon>Basidiomycota</taxon>
        <taxon>Agaricomycotina</taxon>
        <taxon>Agaricomycetes</taxon>
        <taxon>Agaricomycetidae</taxon>
        <taxon>Agaricales</taxon>
        <taxon>Marasmiineae</taxon>
        <taxon>Omphalotaceae</taxon>
        <taxon>Lentinula</taxon>
    </lineage>
</organism>
<comment type="caution">
    <text evidence="7">The sequence shown here is derived from an EMBL/GenBank/DDBJ whole genome shotgun (WGS) entry which is preliminary data.</text>
</comment>
<dbReference type="Pfam" id="PF13445">
    <property type="entry name" value="zf-RING_UBOX"/>
    <property type="match status" value="1"/>
</dbReference>
<evidence type="ECO:0000256" key="1">
    <source>
        <dbReference type="ARBA" id="ARBA00022723"/>
    </source>
</evidence>
<accession>A0AA38NHQ8</accession>
<evidence type="ECO:0000313" key="7">
    <source>
        <dbReference type="EMBL" id="KAJ3781562.1"/>
    </source>
</evidence>
<dbReference type="Gene3D" id="3.30.40.10">
    <property type="entry name" value="Zinc/RING finger domain, C3HC4 (zinc finger)"/>
    <property type="match status" value="1"/>
</dbReference>
<dbReference type="InterPro" id="IPR017907">
    <property type="entry name" value="Znf_RING_CS"/>
</dbReference>
<keyword evidence="3" id="KW-0862">Zinc</keyword>
<gene>
    <name evidence="7" type="ORF">GGU10DRAFT_379413</name>
</gene>
<name>A0AA38NHQ8_9AGAR</name>
<keyword evidence="2 4" id="KW-0863">Zinc-finger</keyword>
<feature type="region of interest" description="Disordered" evidence="5">
    <location>
        <begin position="1"/>
        <end position="78"/>
    </location>
</feature>
<evidence type="ECO:0000256" key="5">
    <source>
        <dbReference type="SAM" id="MobiDB-lite"/>
    </source>
</evidence>
<feature type="compositionally biased region" description="Low complexity" evidence="5">
    <location>
        <begin position="55"/>
        <end position="75"/>
    </location>
</feature>